<feature type="DNA-binding region" description="H-T-H motif" evidence="4">
    <location>
        <begin position="33"/>
        <end position="52"/>
    </location>
</feature>
<evidence type="ECO:0000259" key="5">
    <source>
        <dbReference type="PROSITE" id="PS50977"/>
    </source>
</evidence>
<evidence type="ECO:0000256" key="4">
    <source>
        <dbReference type="PROSITE-ProRule" id="PRU00335"/>
    </source>
</evidence>
<dbReference type="Pfam" id="PF17754">
    <property type="entry name" value="TetR_C_14"/>
    <property type="match status" value="1"/>
</dbReference>
<keyword evidence="3" id="KW-0804">Transcription</keyword>
<dbReference type="InterPro" id="IPR001647">
    <property type="entry name" value="HTH_TetR"/>
</dbReference>
<keyword evidence="2 4" id="KW-0238">DNA-binding</keyword>
<keyword evidence="7" id="KW-1185">Reference proteome</keyword>
<dbReference type="Gene3D" id="1.10.357.10">
    <property type="entry name" value="Tetracycline Repressor, domain 2"/>
    <property type="match status" value="1"/>
</dbReference>
<evidence type="ECO:0000256" key="3">
    <source>
        <dbReference type="ARBA" id="ARBA00023163"/>
    </source>
</evidence>
<evidence type="ECO:0000313" key="7">
    <source>
        <dbReference type="Proteomes" id="UP000809587"/>
    </source>
</evidence>
<accession>A0ABS2JKE0</accession>
<dbReference type="Gene3D" id="1.10.10.60">
    <property type="entry name" value="Homeodomain-like"/>
    <property type="match status" value="1"/>
</dbReference>
<dbReference type="Proteomes" id="UP000809587">
    <property type="component" value="Unassembled WGS sequence"/>
</dbReference>
<comment type="caution">
    <text evidence="6">The sequence shown here is derived from an EMBL/GenBank/DDBJ whole genome shotgun (WGS) entry which is preliminary data.</text>
</comment>
<dbReference type="PANTHER" id="PTHR30055:SF238">
    <property type="entry name" value="MYCOFACTOCIN BIOSYNTHESIS TRANSCRIPTIONAL REGULATOR MFTR-RELATED"/>
    <property type="match status" value="1"/>
</dbReference>
<dbReference type="PROSITE" id="PS50977">
    <property type="entry name" value="HTH_TETR_2"/>
    <property type="match status" value="1"/>
</dbReference>
<dbReference type="InterPro" id="IPR050109">
    <property type="entry name" value="HTH-type_TetR-like_transc_reg"/>
</dbReference>
<gene>
    <name evidence="6" type="ORF">JQN84_31045</name>
</gene>
<evidence type="ECO:0000256" key="1">
    <source>
        <dbReference type="ARBA" id="ARBA00023015"/>
    </source>
</evidence>
<organism evidence="6 7">
    <name type="scientific">Micromonospora humidisoli</name>
    <dbReference type="NCBI Taxonomy" id="2807622"/>
    <lineage>
        <taxon>Bacteria</taxon>
        <taxon>Bacillati</taxon>
        <taxon>Actinomycetota</taxon>
        <taxon>Actinomycetes</taxon>
        <taxon>Micromonosporales</taxon>
        <taxon>Micromonosporaceae</taxon>
        <taxon>Micromonospora</taxon>
    </lineage>
</organism>
<dbReference type="InterPro" id="IPR009057">
    <property type="entry name" value="Homeodomain-like_sf"/>
</dbReference>
<dbReference type="RefSeq" id="WP_204962145.1">
    <property type="nucleotide sequence ID" value="NZ_JAFEUO010000019.1"/>
</dbReference>
<proteinExistence type="predicted"/>
<evidence type="ECO:0000256" key="2">
    <source>
        <dbReference type="ARBA" id="ARBA00023125"/>
    </source>
</evidence>
<protein>
    <submittedName>
        <fullName evidence="6">TetR family transcriptional regulator</fullName>
    </submittedName>
</protein>
<dbReference type="SUPFAM" id="SSF46689">
    <property type="entry name" value="Homeodomain-like"/>
    <property type="match status" value="1"/>
</dbReference>
<keyword evidence="1" id="KW-0805">Transcription regulation</keyword>
<name>A0ABS2JKE0_9ACTN</name>
<dbReference type="Pfam" id="PF00440">
    <property type="entry name" value="TetR_N"/>
    <property type="match status" value="1"/>
</dbReference>
<dbReference type="EMBL" id="JAFEUO010000019">
    <property type="protein sequence ID" value="MBM7086967.1"/>
    <property type="molecule type" value="Genomic_DNA"/>
</dbReference>
<feature type="domain" description="HTH tetR-type" evidence="5">
    <location>
        <begin position="10"/>
        <end position="70"/>
    </location>
</feature>
<sequence length="206" mass="22212">MSGLRARKKAETRAALSWAAIRLTVARGFDNVLVEDIAQAVGVSPRTFNNYFSSKAEAIAFRHLDRSRQVAEELRRRPADEPLWPALIVATLTRFAPGPEVTESPPHPHAEWVEGLAVMLAEPALQGEMLRAGAIAEADLAAAVAERTGTDPDRDLYPHLVAASVTAAVNAAIRHYLRADPPVPMQRLLPDALAQLAAGLPAPTPR</sequence>
<dbReference type="InterPro" id="IPR041347">
    <property type="entry name" value="MftR_C"/>
</dbReference>
<reference evidence="6 7" key="1">
    <citation type="submission" date="2021-02" db="EMBL/GenBank/DDBJ databases">
        <authorList>
            <person name="Lee D.-H."/>
        </authorList>
    </citation>
    <scope>NUCLEOTIDE SEQUENCE [LARGE SCALE GENOMIC DNA]</scope>
    <source>
        <strain evidence="6 7">MMS20-R2-29</strain>
    </source>
</reference>
<dbReference type="PANTHER" id="PTHR30055">
    <property type="entry name" value="HTH-TYPE TRANSCRIPTIONAL REGULATOR RUTR"/>
    <property type="match status" value="1"/>
</dbReference>
<evidence type="ECO:0000313" key="6">
    <source>
        <dbReference type="EMBL" id="MBM7086967.1"/>
    </source>
</evidence>